<accession>R4T6Y6</accession>
<name>R4T6Y6_9CAUD</name>
<proteinExistence type="predicted"/>
<keyword evidence="2" id="KW-1185">Reference proteome</keyword>
<dbReference type="GeneID" id="16194017"/>
<dbReference type="KEGG" id="vg:16194017"/>
<organism evidence="1 2">
    <name type="scientific">Halogranum tailed virus 1</name>
    <dbReference type="NCBI Taxonomy" id="1273749"/>
    <lineage>
        <taxon>Viruses</taxon>
        <taxon>Duplodnaviria</taxon>
        <taxon>Heunggongvirae</taxon>
        <taxon>Uroviricota</taxon>
        <taxon>Caudoviricetes</taxon>
        <taxon>Thumleimavirales</taxon>
        <taxon>Halomagnusviridae</taxon>
        <taxon>Hagravirus</taxon>
        <taxon>Hagravirus capitaneum</taxon>
        <taxon>Hagravirus HGTV1</taxon>
    </lineage>
</organism>
<dbReference type="RefSeq" id="YP_008059342.1">
    <property type="nucleotide sequence ID" value="NC_021328.1"/>
</dbReference>
<reference evidence="1 2" key="1">
    <citation type="submission" date="2012-12" db="EMBL/GenBank/DDBJ databases">
        <authorList>
            <person name="Sencilo A."/>
            <person name="Jacobs-Sera D."/>
            <person name="Russell D.A."/>
            <person name="Ko C."/>
            <person name="Atanasova N."/>
            <person name="Osterlund E."/>
            <person name="Oksanen H.M."/>
            <person name="Bamford D.H."/>
            <person name="Hatfull G.F."/>
            <person name="Roine E."/>
            <person name="Hendrix R.W."/>
        </authorList>
    </citation>
    <scope>NUCLEOTIDE SEQUENCE [LARGE SCALE GENOMIC DNA]</scope>
</reference>
<dbReference type="Proteomes" id="UP000202786">
    <property type="component" value="Segment"/>
</dbReference>
<evidence type="ECO:0000313" key="2">
    <source>
        <dbReference type="Proteomes" id="UP000202786"/>
    </source>
</evidence>
<sequence length="260" mass="29709">MRDYEIVDENRDRNTGELQSFLLIWDNGEPEMKNATPENTLLFKHGLYEFLNGNNAVILNDDDPEVIVAPTGMEYAYMLRVRGHTVETTPNQAESVLQGVMDVVEHNDLSTILSVHREIVSTQARQTLINALYETFSASDKKRITKAANGWLVDGFYLVDWKGNLYTKDDDPDEGDYERQGSQAVQTDKSYELVMLRPGDVPDPVTVTINGSKHELTEREMLFLAKVKWILGRTKYHPDMPFWLYLDTKNNAKPGDYQGN</sequence>
<evidence type="ECO:0000313" key="1">
    <source>
        <dbReference type="EMBL" id="AGM11464.1"/>
    </source>
</evidence>
<protein>
    <submittedName>
        <fullName evidence="1">Uncharacterized protein</fullName>
    </submittedName>
</protein>
<dbReference type="EMBL" id="KC292026">
    <property type="protein sequence ID" value="AGM11464.1"/>
    <property type="molecule type" value="Genomic_DNA"/>
</dbReference>
<gene>
    <name evidence="1" type="primary">167</name>
    <name evidence="1" type="ORF">HGTV1_167</name>
</gene>